<dbReference type="RefSeq" id="WP_091195004.1">
    <property type="nucleotide sequence ID" value="NZ_FOVE01000013.1"/>
</dbReference>
<comment type="function">
    <text evidence="1">Together with LptE, is involved in the assembly of lipopolysaccharide (LPS) at the surface of the outer membrane.</text>
</comment>
<feature type="signal peptide" evidence="1">
    <location>
        <begin position="1"/>
        <end position="27"/>
    </location>
</feature>
<dbReference type="Pfam" id="PF04453">
    <property type="entry name" value="LptD"/>
    <property type="match status" value="1"/>
</dbReference>
<comment type="similarity">
    <text evidence="1">Belongs to the LptD family.</text>
</comment>
<dbReference type="InterPro" id="IPR050218">
    <property type="entry name" value="LptD"/>
</dbReference>
<dbReference type="STRING" id="83765.SAMN05660284_01862"/>
<dbReference type="Proteomes" id="UP000242869">
    <property type="component" value="Unassembled WGS sequence"/>
</dbReference>
<proteinExistence type="inferred from homology"/>
<keyword evidence="1" id="KW-0472">Membrane</keyword>
<evidence type="ECO:0000313" key="3">
    <source>
        <dbReference type="EMBL" id="SFN60393.1"/>
    </source>
</evidence>
<keyword evidence="1" id="KW-0998">Cell outer membrane</keyword>
<dbReference type="GO" id="GO:1990351">
    <property type="term" value="C:transporter complex"/>
    <property type="evidence" value="ECO:0007669"/>
    <property type="project" value="TreeGrafter"/>
</dbReference>
<organism evidence="3 4">
    <name type="scientific">Formivibrio citricus</name>
    <dbReference type="NCBI Taxonomy" id="83765"/>
    <lineage>
        <taxon>Bacteria</taxon>
        <taxon>Pseudomonadati</taxon>
        <taxon>Pseudomonadota</taxon>
        <taxon>Betaproteobacteria</taxon>
        <taxon>Neisseriales</taxon>
        <taxon>Chitinibacteraceae</taxon>
        <taxon>Formivibrio</taxon>
    </lineage>
</organism>
<gene>
    <name evidence="1" type="primary">lptD</name>
    <name evidence="3" type="ORF">SAMN05660284_01862</name>
</gene>
<dbReference type="InterPro" id="IPR007543">
    <property type="entry name" value="LptD_C"/>
</dbReference>
<dbReference type="GO" id="GO:0009279">
    <property type="term" value="C:cell outer membrane"/>
    <property type="evidence" value="ECO:0007669"/>
    <property type="project" value="UniProtKB-SubCell"/>
</dbReference>
<dbReference type="EMBL" id="FOVE01000013">
    <property type="protein sequence ID" value="SFN60393.1"/>
    <property type="molecule type" value="Genomic_DNA"/>
</dbReference>
<dbReference type="InterPro" id="IPR020889">
    <property type="entry name" value="LipoPS_assembly_LptD"/>
</dbReference>
<dbReference type="AlphaFoldDB" id="A0A1I5ADA3"/>
<protein>
    <recommendedName>
        <fullName evidence="1">LPS-assembly protein LptD</fullName>
    </recommendedName>
</protein>
<evidence type="ECO:0000313" key="4">
    <source>
        <dbReference type="Proteomes" id="UP000242869"/>
    </source>
</evidence>
<keyword evidence="4" id="KW-1185">Reference proteome</keyword>
<reference evidence="4" key="1">
    <citation type="submission" date="2016-10" db="EMBL/GenBank/DDBJ databases">
        <authorList>
            <person name="Varghese N."/>
            <person name="Submissions S."/>
        </authorList>
    </citation>
    <scope>NUCLEOTIDE SEQUENCE [LARGE SCALE GENOMIC DNA]</scope>
    <source>
        <strain evidence="4">DSM 6150</strain>
    </source>
</reference>
<comment type="subcellular location">
    <subcellularLocation>
        <location evidence="1">Cell outer membrane</location>
    </subcellularLocation>
</comment>
<evidence type="ECO:0000256" key="1">
    <source>
        <dbReference type="HAMAP-Rule" id="MF_01411"/>
    </source>
</evidence>
<dbReference type="HAMAP" id="MF_01411">
    <property type="entry name" value="LPS_assembly_LptD"/>
    <property type="match status" value="1"/>
</dbReference>
<sequence length="722" mass="81546" precursor="true">MPAFKPCPFRLSLLAALLAGLSAPVLANPGEKPEPPTFIQSDEASAREGEFAEARGNVVVTREKLKVEGDWAHYTIQDDRLRAGDKVTMNKDGDVLTGTKLDMLVEPRKGDLLDPTFQMAKGAARGDAVKLLFEGPDRYAIKQGRMTTCAPGNNDWYLHSSTLDLDYNANRGQAWNGWVEFKGTPIFYYPWLDFSLDHSRKSGFLAPSLGMNSKNGLQVQTPYYLNLAPNYDATIYPRYMSRRGMMVGGEFRYLDLDYTGVFRAEGIQDRIDDKSRTSVLFQHAQKINPNLGLSLNIQKVSDNNYFSDFGERLSVSSQSNLPREGTLTYSQETWNGFMRWQRYQTLSTLTNPVDKPYDRMPQFYFTGQPQIKPWLATNISGELTDFNHPDKISGLRSWAYPSMALPYNESWGFITPKVGVHATSYNLHQTNAANANYTRTLPIASLDSGLFFERELKIGNGNFLQTFEPRAYYVYIPYRKQSNLPIFDSGETDLSFTQLFSENQYSGQDRINDANQVTLAVTSRLFESDNGIERLNVTVGQRLYFANQRVTLTTTENTESPSRSDWLLTVGARFWKDLSANYGMQYNQADSSLRRSDLTMTWRPGDYRTLNLRYSINRISDTRSADISGQWPMGNGWYALGRYNYSIKDSRALETLGGVEYNAGCWALRLAAQRYVTSVTDTTTSFFALLQLGGIAGIGSNPLDTIRQSIPGYSNTYAPPRF</sequence>
<comment type="subunit">
    <text evidence="1">Component of the lipopolysaccharide transport and assembly complex. Interacts with LptE and LptA.</text>
</comment>
<evidence type="ECO:0000259" key="2">
    <source>
        <dbReference type="Pfam" id="PF04453"/>
    </source>
</evidence>
<accession>A0A1I5ADA3</accession>
<dbReference type="GO" id="GO:0015920">
    <property type="term" value="P:lipopolysaccharide transport"/>
    <property type="evidence" value="ECO:0007669"/>
    <property type="project" value="InterPro"/>
</dbReference>
<keyword evidence="1" id="KW-0732">Signal</keyword>
<dbReference type="PANTHER" id="PTHR30189">
    <property type="entry name" value="LPS-ASSEMBLY PROTEIN"/>
    <property type="match status" value="1"/>
</dbReference>
<dbReference type="PANTHER" id="PTHR30189:SF1">
    <property type="entry name" value="LPS-ASSEMBLY PROTEIN LPTD"/>
    <property type="match status" value="1"/>
</dbReference>
<dbReference type="GO" id="GO:0043165">
    <property type="term" value="P:Gram-negative-bacterium-type cell outer membrane assembly"/>
    <property type="evidence" value="ECO:0007669"/>
    <property type="project" value="UniProtKB-UniRule"/>
</dbReference>
<feature type="chain" id="PRO_5017491044" description="LPS-assembly protein LptD" evidence="1">
    <location>
        <begin position="28"/>
        <end position="722"/>
    </location>
</feature>
<name>A0A1I5ADA3_9NEIS</name>
<feature type="domain" description="LptD C-terminal" evidence="2">
    <location>
        <begin position="275"/>
        <end position="637"/>
    </location>
</feature>
<comment type="caution">
    <text evidence="1">Lacks conserved residue(s) required for the propagation of feature annotation.</text>
</comment>